<dbReference type="AlphaFoldDB" id="A0A8H7HWV6"/>
<evidence type="ECO:0000259" key="2">
    <source>
        <dbReference type="Pfam" id="PF17667"/>
    </source>
</evidence>
<feature type="region of interest" description="Disordered" evidence="1">
    <location>
        <begin position="1070"/>
        <end position="1089"/>
    </location>
</feature>
<dbReference type="GO" id="GO:0016301">
    <property type="term" value="F:kinase activity"/>
    <property type="evidence" value="ECO:0007669"/>
    <property type="project" value="UniProtKB-KW"/>
</dbReference>
<dbReference type="InterPro" id="IPR040976">
    <property type="entry name" value="Pkinase_fungal"/>
</dbReference>
<feature type="region of interest" description="Disordered" evidence="1">
    <location>
        <begin position="340"/>
        <end position="373"/>
    </location>
</feature>
<feature type="compositionally biased region" description="Basic and acidic residues" evidence="1">
    <location>
        <begin position="622"/>
        <end position="650"/>
    </location>
</feature>
<feature type="region of interest" description="Disordered" evidence="1">
    <location>
        <begin position="1"/>
        <end position="93"/>
    </location>
</feature>
<feature type="compositionally biased region" description="Basic and acidic residues" evidence="1">
    <location>
        <begin position="14"/>
        <end position="30"/>
    </location>
</feature>
<evidence type="ECO:0000313" key="4">
    <source>
        <dbReference type="Proteomes" id="UP000602905"/>
    </source>
</evidence>
<feature type="compositionally biased region" description="Basic and acidic residues" evidence="1">
    <location>
        <begin position="352"/>
        <end position="369"/>
    </location>
</feature>
<reference evidence="3" key="1">
    <citation type="submission" date="2020-09" db="EMBL/GenBank/DDBJ databases">
        <title>Comparative genome analyses of four rice-infecting Rhizoctonia solani isolates reveal extensive enrichment of homogalacturonan modification genes.</title>
        <authorList>
            <person name="Lee D.-Y."/>
            <person name="Jeon J."/>
            <person name="Kim K.-T."/>
            <person name="Cheong K."/>
            <person name="Song H."/>
            <person name="Choi G."/>
            <person name="Ko J."/>
            <person name="Opiyo S.O."/>
            <person name="Zuo S."/>
            <person name="Madhav S."/>
            <person name="Lee Y.-H."/>
            <person name="Wang G.-L."/>
        </authorList>
    </citation>
    <scope>NUCLEOTIDE SEQUENCE</scope>
    <source>
        <strain evidence="3">AG1-IA WGL</strain>
    </source>
</reference>
<feature type="domain" description="Fungal-type protein kinase" evidence="2">
    <location>
        <begin position="212"/>
        <end position="625"/>
    </location>
</feature>
<dbReference type="PANTHER" id="PTHR38248">
    <property type="entry name" value="FUNK1 6"/>
    <property type="match status" value="1"/>
</dbReference>
<name>A0A8H7HWV6_9AGAM</name>
<protein>
    <submittedName>
        <fullName evidence="3">Other FunK1 protein kinase</fullName>
    </submittedName>
</protein>
<feature type="region of interest" description="Disordered" evidence="1">
    <location>
        <begin position="618"/>
        <end position="658"/>
    </location>
</feature>
<dbReference type="Pfam" id="PF17667">
    <property type="entry name" value="Pkinase_fungal"/>
    <property type="match status" value="2"/>
</dbReference>
<sequence length="1110" mass="123220">MSAASHIPSSPQRHTVDHGEDPGSRTDKSKPGATPRKTAASRNQVGTADTNTPFRSGSAQRTKESAGNSRSISKSLPATDIGTSTTPAGAPTSTQVEMGKYITDEMHGGIFCDPNFVANFLAPEKLKTLLDQAVSGGSGGPNTRLSRNPLGERELYRPIVEVLNRIKSSVDEVRRRHQLGTLGPRFIDRHSQSIFSEDPEMSRIKPDLVLFEDDHKSWETLMMPIEVKSKHTYLKVGMKQLARYARGIFAHQIHRRYVFGLVICRWAATFVRFDRSGILHSKPIDMQAKAGRFERAFAGLMMLDRDQFGYDTAFTVETTEQGLREYYVDLPAEAIPAAQTEPEPAPAPEPDTTGHPDAHANDALSEKAPKARQLPPRRFKVIQRLCHRKSIRGRATIVLRIREVQEWDQQQEDKRRGPPQSAKKPEEPKWQEVPGARDYILKMMWRDPKKRPEGEVLKLLGKAHGLPDYLWHSDRLNQGSACHEPSATTCEECHDITPSPPIEQTSNLQNINIQVPDDEDDNPPEYIDVDTDHYTTLTTPRMSRINTWLLVESVGRLLWTAKDTRELLEAMLDGILGNPTLAASLMFMCLRSHYLGYWHAVNKGILHRDISDGNVLIDDSSNGDHQRDSQPRDKVAAADSRCEPEVKRSTASDNHPLAKSRQALQVVLEQLGPEQKMRGFLGDYDLFTTHSKMGPEFFGDSFKRGWSDESNSGAEDDEDGTKAKPDAKRRKLNDNQPPSKSSGGNSTEPGRSDVASGLETRKGTKKYKGIDFRTGTPTFMSIRVLNIRIGTPYVHHFMDDLESFFWLLLWCVVEHRDDGPNKNGTTTEPTERALQILLELDRADGNLHTIASSKASILMRCYNGAIEDDLEACGSSWATDPIVIGAIRKLGTYFFDPVIKRYPFAQYPPEIAFPKIVEIFTEALNGHFTPSFLGGDEAGWELDGHYGKPRRLPNVSTVATILANGTYTYIASEFSLNLGSVNCTSKRAFRKSESVSGTLIGVDCASTSCMSSLRGPKKPGSALDCPGFGNLLVRIRRIRIARRALVSTPGALPSVIPNAPECSPTIASPGALPGFSEPRRDTTGAAPPSELRWAAAPSRMYVQWVGYTCE</sequence>
<feature type="compositionally biased region" description="Polar residues" evidence="1">
    <location>
        <begin position="40"/>
        <end position="76"/>
    </location>
</feature>
<evidence type="ECO:0000256" key="1">
    <source>
        <dbReference type="SAM" id="MobiDB-lite"/>
    </source>
</evidence>
<keyword evidence="3" id="KW-0808">Transferase</keyword>
<feature type="region of interest" description="Disordered" evidence="1">
    <location>
        <begin position="700"/>
        <end position="760"/>
    </location>
</feature>
<feature type="non-terminal residue" evidence="3">
    <location>
        <position position="1110"/>
    </location>
</feature>
<proteinExistence type="predicted"/>
<organism evidence="3 4">
    <name type="scientific">Rhizoctonia solani</name>
    <dbReference type="NCBI Taxonomy" id="456999"/>
    <lineage>
        <taxon>Eukaryota</taxon>
        <taxon>Fungi</taxon>
        <taxon>Dikarya</taxon>
        <taxon>Basidiomycota</taxon>
        <taxon>Agaricomycotina</taxon>
        <taxon>Agaricomycetes</taxon>
        <taxon>Cantharellales</taxon>
        <taxon>Ceratobasidiaceae</taxon>
        <taxon>Rhizoctonia</taxon>
    </lineage>
</organism>
<comment type="caution">
    <text evidence="3">The sequence shown here is derived from an EMBL/GenBank/DDBJ whole genome shotgun (WGS) entry which is preliminary data.</text>
</comment>
<gene>
    <name evidence="3" type="ORF">RHS03_02568</name>
</gene>
<dbReference type="Proteomes" id="UP000602905">
    <property type="component" value="Unassembled WGS sequence"/>
</dbReference>
<feature type="compositionally biased region" description="Polar residues" evidence="1">
    <location>
        <begin position="734"/>
        <end position="749"/>
    </location>
</feature>
<feature type="region of interest" description="Disordered" evidence="1">
    <location>
        <begin position="407"/>
        <end position="435"/>
    </location>
</feature>
<feature type="compositionally biased region" description="Low complexity" evidence="1">
    <location>
        <begin position="82"/>
        <end position="93"/>
    </location>
</feature>
<dbReference type="OrthoDB" id="2747778at2759"/>
<evidence type="ECO:0000313" key="3">
    <source>
        <dbReference type="EMBL" id="KAF8709197.1"/>
    </source>
</evidence>
<dbReference type="EMBL" id="JACYCD010000048">
    <property type="protein sequence ID" value="KAF8709197.1"/>
    <property type="molecule type" value="Genomic_DNA"/>
</dbReference>
<dbReference type="PANTHER" id="PTHR38248:SF2">
    <property type="entry name" value="FUNK1 11"/>
    <property type="match status" value="1"/>
</dbReference>
<feature type="domain" description="Fungal-type protein kinase" evidence="2">
    <location>
        <begin position="768"/>
        <end position="811"/>
    </location>
</feature>
<feature type="compositionally biased region" description="Basic and acidic residues" evidence="1">
    <location>
        <begin position="407"/>
        <end position="416"/>
    </location>
</feature>
<keyword evidence="3" id="KW-0418">Kinase</keyword>
<accession>A0A8H7HWV6</accession>